<keyword evidence="3" id="KW-0540">Nuclease</keyword>
<evidence type="ECO:0000259" key="9">
    <source>
        <dbReference type="PROSITE" id="PS50994"/>
    </source>
</evidence>
<keyword evidence="8" id="KW-0732">Signal</keyword>
<dbReference type="SUPFAM" id="SSF56672">
    <property type="entry name" value="DNA/RNA polymerases"/>
    <property type="match status" value="1"/>
</dbReference>
<dbReference type="InterPro" id="IPR012337">
    <property type="entry name" value="RNaseH-like_sf"/>
</dbReference>
<evidence type="ECO:0000256" key="4">
    <source>
        <dbReference type="ARBA" id="ARBA00022759"/>
    </source>
</evidence>
<dbReference type="InterPro" id="IPR050951">
    <property type="entry name" value="Retrovirus_Pol_polyprotein"/>
</dbReference>
<keyword evidence="11" id="KW-1185">Reference proteome</keyword>
<dbReference type="STRING" id="269621.A0A238FMI4"/>
<evidence type="ECO:0000256" key="3">
    <source>
        <dbReference type="ARBA" id="ARBA00022722"/>
    </source>
</evidence>
<keyword evidence="7" id="KW-0695">RNA-directed DNA polymerase</keyword>
<keyword evidence="4" id="KW-0255">Endonuclease</keyword>
<evidence type="ECO:0000256" key="7">
    <source>
        <dbReference type="ARBA" id="ARBA00022918"/>
    </source>
</evidence>
<evidence type="ECO:0000256" key="8">
    <source>
        <dbReference type="SAM" id="SignalP"/>
    </source>
</evidence>
<keyword evidence="5" id="KW-0378">Hydrolase</keyword>
<organism evidence="10 11">
    <name type="scientific">Microbotryum intermedium</name>
    <dbReference type="NCBI Taxonomy" id="269621"/>
    <lineage>
        <taxon>Eukaryota</taxon>
        <taxon>Fungi</taxon>
        <taxon>Dikarya</taxon>
        <taxon>Basidiomycota</taxon>
        <taxon>Pucciniomycotina</taxon>
        <taxon>Microbotryomycetes</taxon>
        <taxon>Microbotryales</taxon>
        <taxon>Microbotryaceae</taxon>
        <taxon>Microbotryum</taxon>
    </lineage>
</organism>
<dbReference type="EMBL" id="FMSP01000017">
    <property type="protein sequence ID" value="SCV73223.1"/>
    <property type="molecule type" value="Genomic_DNA"/>
</dbReference>
<dbReference type="GO" id="GO:0004519">
    <property type="term" value="F:endonuclease activity"/>
    <property type="evidence" value="ECO:0007669"/>
    <property type="project" value="UniProtKB-KW"/>
</dbReference>
<dbReference type="SUPFAM" id="SSF53098">
    <property type="entry name" value="Ribonuclease H-like"/>
    <property type="match status" value="1"/>
</dbReference>
<dbReference type="PROSITE" id="PS50994">
    <property type="entry name" value="INTEGRASE"/>
    <property type="match status" value="1"/>
</dbReference>
<feature type="chain" id="PRO_5013212170" evidence="8">
    <location>
        <begin position="22"/>
        <end position="632"/>
    </location>
</feature>
<evidence type="ECO:0000256" key="2">
    <source>
        <dbReference type="ARBA" id="ARBA00022695"/>
    </source>
</evidence>
<name>A0A238FMI4_9BASI</name>
<reference evidence="11" key="1">
    <citation type="submission" date="2016-09" db="EMBL/GenBank/DDBJ databases">
        <authorList>
            <person name="Jeantristanb JTB J.-T."/>
            <person name="Ricardo R."/>
        </authorList>
    </citation>
    <scope>NUCLEOTIDE SEQUENCE [LARGE SCALE GENOMIC DNA]</scope>
</reference>
<feature type="domain" description="Integrase catalytic" evidence="9">
    <location>
        <begin position="313"/>
        <end position="453"/>
    </location>
</feature>
<dbReference type="InterPro" id="IPR056924">
    <property type="entry name" value="SH3_Tf2-1"/>
</dbReference>
<keyword evidence="1" id="KW-0808">Transferase</keyword>
<dbReference type="Proteomes" id="UP000198372">
    <property type="component" value="Unassembled WGS sequence"/>
</dbReference>
<dbReference type="GO" id="GO:0016787">
    <property type="term" value="F:hydrolase activity"/>
    <property type="evidence" value="ECO:0007669"/>
    <property type="project" value="UniProtKB-KW"/>
</dbReference>
<protein>
    <submittedName>
        <fullName evidence="10">BQ2448_7148 protein</fullName>
    </submittedName>
</protein>
<dbReference type="InterPro" id="IPR041373">
    <property type="entry name" value="RT_RNaseH"/>
</dbReference>
<evidence type="ECO:0000313" key="10">
    <source>
        <dbReference type="EMBL" id="SCV73223.1"/>
    </source>
</evidence>
<evidence type="ECO:0000256" key="6">
    <source>
        <dbReference type="ARBA" id="ARBA00022884"/>
    </source>
</evidence>
<evidence type="ECO:0000256" key="1">
    <source>
        <dbReference type="ARBA" id="ARBA00022679"/>
    </source>
</evidence>
<sequence length="632" mass="70138">MPVVSALALAWLALGPTRSQAIPTQFFLAKFNSAQLNYHVTDKEFLAVVLVCRALEQHLIGYPFVIVTNHQTLCTIKTQKLRQMPRHICMCLKLSHFDFKFEFIAGKNNSLANLLSRLWEVKEGSQEDQVKEKELEEMFFDGEHQEFTTPGESLPKELPYTSPSPNQLRPVDFAFGPQGHNCETGSPGCHLLVENIMDANDLSAGPLSPPLDPIVVTQVHAIAAAPAHDPPIPVDAYTNKLDLLGAATNEANNTPVVHRPPDPLPQPFLNAVIRAYTTNPQAQVIANDPLLWPMFCVTKEGRILCVHPDESLSLFVPWGLATGIIDFMTGLPPVKFEGMMVAQIMVVTDTWGKMVHLIPLPANADSELVTNKYYATIFRLHGTPSAIVSDHDPKFTLQFWQALQAKVGRVLRMSTAAHPETNGSSKNHIKMVTQTLQIMIQQLHNLDMTDAIIGAHLNQSHQANKHCRPDDPAFWTGSYVYLSTKNLAVPKGMKSKLLPHYIGPFCIRSAIPATSSYNLDLPTAMLRVHNCFHAQLLHPYIENDTERFPGRDPTVLFVDDVANAADNSAIPEWIVRDCQNACGVCLFLVQMVGCNDTDNTWISEQSLCLNHPSGLNVYLACLDCSNRRLAAR</sequence>
<keyword evidence="6" id="KW-0694">RNA-binding</keyword>
<dbReference type="GO" id="GO:0015074">
    <property type="term" value="P:DNA integration"/>
    <property type="evidence" value="ECO:0007669"/>
    <property type="project" value="InterPro"/>
</dbReference>
<dbReference type="GO" id="GO:0005634">
    <property type="term" value="C:nucleus"/>
    <property type="evidence" value="ECO:0007669"/>
    <property type="project" value="UniProtKB-ARBA"/>
</dbReference>
<evidence type="ECO:0000256" key="5">
    <source>
        <dbReference type="ARBA" id="ARBA00022801"/>
    </source>
</evidence>
<dbReference type="GO" id="GO:0003723">
    <property type="term" value="F:RNA binding"/>
    <property type="evidence" value="ECO:0007669"/>
    <property type="project" value="UniProtKB-KW"/>
</dbReference>
<dbReference type="InterPro" id="IPR036397">
    <property type="entry name" value="RNaseH_sf"/>
</dbReference>
<dbReference type="OrthoDB" id="3158924at2759"/>
<dbReference type="PANTHER" id="PTHR37984:SF5">
    <property type="entry name" value="PROTEIN NYNRIN-LIKE"/>
    <property type="match status" value="1"/>
</dbReference>
<dbReference type="PANTHER" id="PTHR37984">
    <property type="entry name" value="PROTEIN CBG26694"/>
    <property type="match status" value="1"/>
</dbReference>
<proteinExistence type="predicted"/>
<dbReference type="Pfam" id="PF17917">
    <property type="entry name" value="RT_RNaseH"/>
    <property type="match status" value="1"/>
</dbReference>
<keyword evidence="2" id="KW-0548">Nucleotidyltransferase</keyword>
<evidence type="ECO:0000313" key="11">
    <source>
        <dbReference type="Proteomes" id="UP000198372"/>
    </source>
</evidence>
<gene>
    <name evidence="10" type="ORF">BQ2448_7148</name>
</gene>
<dbReference type="CDD" id="cd09274">
    <property type="entry name" value="RNase_HI_RT_Ty3"/>
    <property type="match status" value="1"/>
</dbReference>
<dbReference type="InterPro" id="IPR001584">
    <property type="entry name" value="Integrase_cat-core"/>
</dbReference>
<dbReference type="Gene3D" id="3.30.420.10">
    <property type="entry name" value="Ribonuclease H-like superfamily/Ribonuclease H"/>
    <property type="match status" value="1"/>
</dbReference>
<dbReference type="GO" id="GO:0003964">
    <property type="term" value="F:RNA-directed DNA polymerase activity"/>
    <property type="evidence" value="ECO:0007669"/>
    <property type="project" value="UniProtKB-KW"/>
</dbReference>
<dbReference type="InterPro" id="IPR043502">
    <property type="entry name" value="DNA/RNA_pol_sf"/>
</dbReference>
<dbReference type="Pfam" id="PF24626">
    <property type="entry name" value="SH3_Tf2-1"/>
    <property type="match status" value="1"/>
</dbReference>
<feature type="signal peptide" evidence="8">
    <location>
        <begin position="1"/>
        <end position="21"/>
    </location>
</feature>
<accession>A0A238FMI4</accession>
<dbReference type="AlphaFoldDB" id="A0A238FMI4"/>